<accession>A0A151L344</accession>
<evidence type="ECO:0000313" key="4">
    <source>
        <dbReference type="Proteomes" id="UP000076004"/>
    </source>
</evidence>
<sequence length="294" mass="35812">MKNIINKKFDSISAYIYLNKNGILFYRSFSFFLLILYFIGIFYVSLKYSYQNESEEKKQYYFIYSRNLFELKKVSFESFRNKIGKCKLWNKKDDVNKKKNNEENIEDFKKQNITKNEAYCSNEIDTSNKKEGDFIKVKNNNYISKQLSKEELHDLLYTFVEVPERQILLFLWNQILGLYDEKLNDLLKDIFNFIPNRVYRNEKNREGRSFYKLISREMIFDKCVINCREELAIKKVEFTKGYYDLLDNKNPMEDVRKFIFSCIEQYDELMKKFCNKYKKKPFPIKALYNQKEIH</sequence>
<dbReference type="Proteomes" id="UP000076004">
    <property type="component" value="Unassembled WGS sequence"/>
</dbReference>
<dbReference type="AlphaFoldDB" id="A0A151L344"/>
<dbReference type="EMBL" id="LVLB01000189">
    <property type="protein sequence ID" value="KYN93388.1"/>
    <property type="molecule type" value="Genomic_DNA"/>
</dbReference>
<organism evidence="3 4">
    <name type="scientific">Plasmodium gaboni</name>
    <dbReference type="NCBI Taxonomy" id="647221"/>
    <lineage>
        <taxon>Eukaryota</taxon>
        <taxon>Sar</taxon>
        <taxon>Alveolata</taxon>
        <taxon>Apicomplexa</taxon>
        <taxon>Aconoidasida</taxon>
        <taxon>Haemosporida</taxon>
        <taxon>Plasmodiidae</taxon>
        <taxon>Plasmodium</taxon>
        <taxon>Plasmodium (Laverania)</taxon>
    </lineage>
</organism>
<dbReference type="RefSeq" id="XP_018638911.1">
    <property type="nucleotide sequence ID" value="XM_018783312.1"/>
</dbReference>
<dbReference type="InterPro" id="IPR006526">
    <property type="entry name" value="Export_prot_PHISTa/b/c"/>
</dbReference>
<dbReference type="VEuPathDB" id="PlasmoDB:PGSY75_0017300"/>
<evidence type="ECO:0000259" key="2">
    <source>
        <dbReference type="Pfam" id="PF09687"/>
    </source>
</evidence>
<evidence type="ECO:0000256" key="1">
    <source>
        <dbReference type="SAM" id="Phobius"/>
    </source>
</evidence>
<feature type="domain" description="Plasmodium RESA N-terminal" evidence="2">
    <location>
        <begin position="146"/>
        <end position="277"/>
    </location>
</feature>
<dbReference type="GeneID" id="29773885"/>
<protein>
    <submittedName>
        <fullName evidence="3">Exported protein (PHISTa)</fullName>
    </submittedName>
</protein>
<keyword evidence="1" id="KW-0472">Membrane</keyword>
<dbReference type="Pfam" id="PF09687">
    <property type="entry name" value="PRESAN"/>
    <property type="match status" value="1"/>
</dbReference>
<gene>
    <name evidence="3" type="ORF">PGSY75_0017300</name>
</gene>
<evidence type="ECO:0000313" key="3">
    <source>
        <dbReference type="EMBL" id="KYN93388.1"/>
    </source>
</evidence>
<reference evidence="3 4" key="1">
    <citation type="journal article" date="2016" name="Nat. Commun.">
        <title>Genomes of cryptic chimpanzee Plasmodium species reveal key evolutionary events leading to human malaria.</title>
        <authorList>
            <person name="Sundararaman S.A."/>
            <person name="Plenderleith L.J."/>
            <person name="Liu W."/>
            <person name="Loy D.E."/>
            <person name="Learn G.H."/>
            <person name="Li Y."/>
            <person name="Shaw K.S."/>
            <person name="Ayouba A."/>
            <person name="Peeters M."/>
            <person name="Speede S."/>
            <person name="Shaw G.M."/>
            <person name="Bushman F.D."/>
            <person name="Brisson D."/>
            <person name="Rayner J.C."/>
            <person name="Sharp P.M."/>
            <person name="Hahn B.H."/>
        </authorList>
    </citation>
    <scope>NUCLEOTIDE SEQUENCE [LARGE SCALE GENOMIC DNA]</scope>
    <source>
        <strain evidence="3 4">SY75</strain>
    </source>
</reference>
<keyword evidence="1" id="KW-1133">Transmembrane helix</keyword>
<comment type="caution">
    <text evidence="3">The sequence shown here is derived from an EMBL/GenBank/DDBJ whole genome shotgun (WGS) entry which is preliminary data.</text>
</comment>
<proteinExistence type="predicted"/>
<feature type="transmembrane region" description="Helical" evidence="1">
    <location>
        <begin position="24"/>
        <end position="46"/>
    </location>
</feature>
<dbReference type="KEGG" id="pgab:PGSY75_0017300"/>
<dbReference type="InterPro" id="IPR019111">
    <property type="entry name" value="PRESA_N"/>
</dbReference>
<keyword evidence="1" id="KW-0812">Transmembrane</keyword>
<name>A0A151L344_9APIC</name>
<dbReference type="NCBIfam" id="TIGR01639">
    <property type="entry name" value="P_fal_TIGR01639"/>
    <property type="match status" value="1"/>
</dbReference>